<name>A0A8J7AUB2_9CYAN</name>
<feature type="transmembrane region" description="Helical" evidence="1">
    <location>
        <begin position="124"/>
        <end position="142"/>
    </location>
</feature>
<keyword evidence="3" id="KW-1185">Reference proteome</keyword>
<sequence>MVNPVCLFICEVQMNQYFASLKFPKASCSLRQAGRVAFLAMMGLLFSSPALAHHPFGGETPDSVFEAFVSGLGHPVIGLDHLAFVIAAGLLAAVMGRGLVIPVAFVIASLAGTGIHLMSLDLPAPELFISASVLVFGILLAMKSQPNRATVAGLAAIAGVFHGYAYGEAIVGAEMGPLVAYLVGFAVIQMAIALMAYWVGRAVSQQAAEPSGIGLRFAGFVICGVGGTFLSTLIVDTMLPA</sequence>
<feature type="transmembrane region" description="Helical" evidence="1">
    <location>
        <begin position="33"/>
        <end position="52"/>
    </location>
</feature>
<evidence type="ECO:0000313" key="3">
    <source>
        <dbReference type="Proteomes" id="UP000636505"/>
    </source>
</evidence>
<comment type="caution">
    <text evidence="2">The sequence shown here is derived from an EMBL/GenBank/DDBJ whole genome shotgun (WGS) entry which is preliminary data.</text>
</comment>
<evidence type="ECO:0000256" key="1">
    <source>
        <dbReference type="SAM" id="Phobius"/>
    </source>
</evidence>
<feature type="transmembrane region" description="Helical" evidence="1">
    <location>
        <begin position="212"/>
        <end position="235"/>
    </location>
</feature>
<dbReference type="Proteomes" id="UP000636505">
    <property type="component" value="Unassembled WGS sequence"/>
</dbReference>
<feature type="transmembrane region" description="Helical" evidence="1">
    <location>
        <begin position="178"/>
        <end position="200"/>
    </location>
</feature>
<protein>
    <submittedName>
        <fullName evidence="2">HupE/UreJ family protein</fullName>
    </submittedName>
</protein>
<accession>A0A8J7AUB2</accession>
<keyword evidence="1" id="KW-0472">Membrane</keyword>
<keyword evidence="1" id="KW-1133">Transmembrane helix</keyword>
<feature type="transmembrane region" description="Helical" evidence="1">
    <location>
        <begin position="72"/>
        <end position="92"/>
    </location>
</feature>
<dbReference type="InterPro" id="IPR007038">
    <property type="entry name" value="HupE_UreJ"/>
</dbReference>
<organism evidence="2 3">
    <name type="scientific">Vasconcelosia minhoensis LEGE 07310</name>
    <dbReference type="NCBI Taxonomy" id="915328"/>
    <lineage>
        <taxon>Bacteria</taxon>
        <taxon>Bacillati</taxon>
        <taxon>Cyanobacteriota</taxon>
        <taxon>Cyanophyceae</taxon>
        <taxon>Nodosilineales</taxon>
        <taxon>Cymatolegaceae</taxon>
        <taxon>Vasconcelosia</taxon>
        <taxon>Vasconcelosia minhoensis</taxon>
    </lineage>
</organism>
<proteinExistence type="predicted"/>
<dbReference type="Pfam" id="PF04955">
    <property type="entry name" value="HupE_UreJ"/>
    <property type="match status" value="1"/>
</dbReference>
<dbReference type="AlphaFoldDB" id="A0A8J7AUB2"/>
<keyword evidence="1" id="KW-0812">Transmembrane</keyword>
<dbReference type="EMBL" id="JADEXG010000060">
    <property type="protein sequence ID" value="MBE9079569.1"/>
    <property type="molecule type" value="Genomic_DNA"/>
</dbReference>
<evidence type="ECO:0000313" key="2">
    <source>
        <dbReference type="EMBL" id="MBE9079569.1"/>
    </source>
</evidence>
<feature type="transmembrane region" description="Helical" evidence="1">
    <location>
        <begin position="149"/>
        <end position="166"/>
    </location>
</feature>
<feature type="transmembrane region" description="Helical" evidence="1">
    <location>
        <begin position="99"/>
        <end position="118"/>
    </location>
</feature>
<reference evidence="2" key="1">
    <citation type="submission" date="2020-10" db="EMBL/GenBank/DDBJ databases">
        <authorList>
            <person name="Castelo-Branco R."/>
            <person name="Eusebio N."/>
            <person name="Adriana R."/>
            <person name="Vieira A."/>
            <person name="Brugerolle De Fraissinette N."/>
            <person name="Rezende De Castro R."/>
            <person name="Schneider M.P."/>
            <person name="Vasconcelos V."/>
            <person name="Leao P.N."/>
        </authorList>
    </citation>
    <scope>NUCLEOTIDE SEQUENCE</scope>
    <source>
        <strain evidence="2">LEGE 07310</strain>
    </source>
</reference>
<gene>
    <name evidence="2" type="ORF">IQ241_20090</name>
</gene>